<dbReference type="AlphaFoldDB" id="A0A2T1A6R0"/>
<sequence length="70" mass="7937">MTAAKVYTIRVPESDAQQIEFVARVEGLSINELFRTALDQYFEVLRDDAGFVGRAKAQLAHDRKIAKRLV</sequence>
<dbReference type="Proteomes" id="UP000237752">
    <property type="component" value="Unassembled WGS sequence"/>
</dbReference>
<evidence type="ECO:0000313" key="1">
    <source>
        <dbReference type="EMBL" id="PRZ44280.1"/>
    </source>
</evidence>
<keyword evidence="2" id="KW-1185">Reference proteome</keyword>
<name>A0A2T1A6R0_9ACTN</name>
<protein>
    <submittedName>
        <fullName evidence="1">Uncharacterized protein</fullName>
    </submittedName>
</protein>
<dbReference type="SUPFAM" id="SSF47598">
    <property type="entry name" value="Ribbon-helix-helix"/>
    <property type="match status" value="1"/>
</dbReference>
<dbReference type="InterPro" id="IPR010985">
    <property type="entry name" value="Ribbon_hlx_hlx"/>
</dbReference>
<dbReference type="EMBL" id="PVUE01000001">
    <property type="protein sequence ID" value="PRZ44280.1"/>
    <property type="molecule type" value="Genomic_DNA"/>
</dbReference>
<gene>
    <name evidence="1" type="ORF">CLV47_101406</name>
</gene>
<comment type="caution">
    <text evidence="1">The sequence shown here is derived from an EMBL/GenBank/DDBJ whole genome shotgun (WGS) entry which is preliminary data.</text>
</comment>
<accession>A0A2T1A6R0</accession>
<dbReference type="GO" id="GO:0006355">
    <property type="term" value="P:regulation of DNA-templated transcription"/>
    <property type="evidence" value="ECO:0007669"/>
    <property type="project" value="InterPro"/>
</dbReference>
<dbReference type="RefSeq" id="WP_106347309.1">
    <property type="nucleotide sequence ID" value="NZ_PVUE01000001.1"/>
</dbReference>
<organism evidence="1 2">
    <name type="scientific">Antricoccus suffuscus</name>
    <dbReference type="NCBI Taxonomy" id="1629062"/>
    <lineage>
        <taxon>Bacteria</taxon>
        <taxon>Bacillati</taxon>
        <taxon>Actinomycetota</taxon>
        <taxon>Actinomycetes</taxon>
        <taxon>Geodermatophilales</taxon>
        <taxon>Antricoccaceae</taxon>
        <taxon>Antricoccus</taxon>
    </lineage>
</organism>
<reference evidence="1 2" key="1">
    <citation type="submission" date="2018-03" db="EMBL/GenBank/DDBJ databases">
        <title>Genomic Encyclopedia of Archaeal and Bacterial Type Strains, Phase II (KMG-II): from individual species to whole genera.</title>
        <authorList>
            <person name="Goeker M."/>
        </authorList>
    </citation>
    <scope>NUCLEOTIDE SEQUENCE [LARGE SCALE GENOMIC DNA]</scope>
    <source>
        <strain evidence="1 2">DSM 100065</strain>
    </source>
</reference>
<proteinExistence type="predicted"/>
<evidence type="ECO:0000313" key="2">
    <source>
        <dbReference type="Proteomes" id="UP000237752"/>
    </source>
</evidence>